<dbReference type="SMART" id="SM00342">
    <property type="entry name" value="HTH_ARAC"/>
    <property type="match status" value="1"/>
</dbReference>
<dbReference type="EMBL" id="JAAKZV010000406">
    <property type="protein sequence ID" value="NGN70098.1"/>
    <property type="molecule type" value="Genomic_DNA"/>
</dbReference>
<organism evidence="9 10">
    <name type="scientific">Streptomyces coryli</name>
    <dbReference type="NCBI Taxonomy" id="1128680"/>
    <lineage>
        <taxon>Bacteria</taxon>
        <taxon>Bacillati</taxon>
        <taxon>Actinomycetota</taxon>
        <taxon>Actinomycetes</taxon>
        <taxon>Kitasatosporales</taxon>
        <taxon>Streptomycetaceae</taxon>
        <taxon>Streptomyces</taxon>
    </lineage>
</organism>
<protein>
    <recommendedName>
        <fullName evidence="5">HTH-type transcriptional regulator RipA</fullName>
    </recommendedName>
    <alternativeName>
        <fullName evidence="6">Repressor of iron proteins A</fullName>
    </alternativeName>
</protein>
<evidence type="ECO:0000256" key="6">
    <source>
        <dbReference type="ARBA" id="ARBA00079449"/>
    </source>
</evidence>
<keyword evidence="3" id="KW-0238">DNA-binding</keyword>
<dbReference type="PANTHER" id="PTHR11019:SF199">
    <property type="entry name" value="HTH-TYPE TRANSCRIPTIONAL REGULATOR NIMR"/>
    <property type="match status" value="1"/>
</dbReference>
<dbReference type="PROSITE" id="PS01124">
    <property type="entry name" value="HTH_ARAC_FAMILY_2"/>
    <property type="match status" value="1"/>
</dbReference>
<feature type="domain" description="HTH araC/xylS-type" evidence="8">
    <location>
        <begin position="186"/>
        <end position="266"/>
    </location>
</feature>
<dbReference type="InterPro" id="IPR014710">
    <property type="entry name" value="RmlC-like_jellyroll"/>
</dbReference>
<dbReference type="SUPFAM" id="SSF51182">
    <property type="entry name" value="RmlC-like cupins"/>
    <property type="match status" value="1"/>
</dbReference>
<dbReference type="Pfam" id="PF02311">
    <property type="entry name" value="AraC_binding"/>
    <property type="match status" value="1"/>
</dbReference>
<dbReference type="GO" id="GO:0003700">
    <property type="term" value="F:DNA-binding transcription factor activity"/>
    <property type="evidence" value="ECO:0007669"/>
    <property type="project" value="InterPro"/>
</dbReference>
<dbReference type="Gene3D" id="1.10.10.60">
    <property type="entry name" value="Homeodomain-like"/>
    <property type="match status" value="1"/>
</dbReference>
<dbReference type="PANTHER" id="PTHR11019">
    <property type="entry name" value="HTH-TYPE TRANSCRIPTIONAL REGULATOR NIMR"/>
    <property type="match status" value="1"/>
</dbReference>
<dbReference type="Pfam" id="PF12833">
    <property type="entry name" value="HTH_18"/>
    <property type="match status" value="1"/>
</dbReference>
<proteinExistence type="predicted"/>
<dbReference type="CDD" id="cd06124">
    <property type="entry name" value="cupin_NimR-like_N"/>
    <property type="match status" value="1"/>
</dbReference>
<evidence type="ECO:0000313" key="10">
    <source>
        <dbReference type="Proteomes" id="UP000481583"/>
    </source>
</evidence>
<evidence type="ECO:0000256" key="7">
    <source>
        <dbReference type="SAM" id="MobiDB-lite"/>
    </source>
</evidence>
<evidence type="ECO:0000256" key="1">
    <source>
        <dbReference type="ARBA" id="ARBA00022491"/>
    </source>
</evidence>
<comment type="caution">
    <text evidence="9">The sequence shown here is derived from an EMBL/GenBank/DDBJ whole genome shotgun (WGS) entry which is preliminary data.</text>
</comment>
<sequence length="266" mass="28124">MSEIRHTARAAIRHTPVATTASRELPGGTGTGPHHHDEHQIVYASSGVLSVSTDAGVWVTPASRAIWIPAGAIHEPRAYGRTVLTTVGLQSANPLRLSQPTVLAVSPLLRELLIAYAEGGATETATAETAAAETAAAGSPERRRLRAVLLDQLRLATAAQPLHIPAPRDPRLADAAAALDADPARSLPEVAAAAGASGRTLSRLCRDELGMTFPQWRTQVRLHLALRLLAEGESVTAVAMRCGWSTPSAFVDVFRRVLGYTPGRGR</sequence>
<evidence type="ECO:0000256" key="5">
    <source>
        <dbReference type="ARBA" id="ARBA00074140"/>
    </source>
</evidence>
<dbReference type="InterPro" id="IPR011051">
    <property type="entry name" value="RmlC_Cupin_sf"/>
</dbReference>
<dbReference type="GO" id="GO:0043565">
    <property type="term" value="F:sequence-specific DNA binding"/>
    <property type="evidence" value="ECO:0007669"/>
    <property type="project" value="InterPro"/>
</dbReference>
<evidence type="ECO:0000259" key="8">
    <source>
        <dbReference type="PROSITE" id="PS01124"/>
    </source>
</evidence>
<evidence type="ECO:0000313" key="9">
    <source>
        <dbReference type="EMBL" id="NGN70098.1"/>
    </source>
</evidence>
<dbReference type="Proteomes" id="UP000481583">
    <property type="component" value="Unassembled WGS sequence"/>
</dbReference>
<dbReference type="InterPro" id="IPR003313">
    <property type="entry name" value="AraC-bd"/>
</dbReference>
<keyword evidence="4" id="KW-0804">Transcription</keyword>
<feature type="region of interest" description="Disordered" evidence="7">
    <location>
        <begin position="1"/>
        <end position="34"/>
    </location>
</feature>
<keyword evidence="10" id="KW-1185">Reference proteome</keyword>
<evidence type="ECO:0000256" key="2">
    <source>
        <dbReference type="ARBA" id="ARBA00023015"/>
    </source>
</evidence>
<keyword evidence="2" id="KW-0805">Transcription regulation</keyword>
<dbReference type="SUPFAM" id="SSF46689">
    <property type="entry name" value="Homeodomain-like"/>
    <property type="match status" value="1"/>
</dbReference>
<dbReference type="AlphaFoldDB" id="A0A6G4UEQ4"/>
<evidence type="ECO:0000256" key="4">
    <source>
        <dbReference type="ARBA" id="ARBA00023163"/>
    </source>
</evidence>
<dbReference type="InterPro" id="IPR018060">
    <property type="entry name" value="HTH_AraC"/>
</dbReference>
<reference evidence="9 10" key="1">
    <citation type="submission" date="2020-02" db="EMBL/GenBank/DDBJ databases">
        <title>Whole-genome analyses of novel actinobacteria.</title>
        <authorList>
            <person name="Sahin N."/>
        </authorList>
    </citation>
    <scope>NUCLEOTIDE SEQUENCE [LARGE SCALE GENOMIC DNA]</scope>
    <source>
        <strain evidence="9 10">A7024</strain>
    </source>
</reference>
<dbReference type="FunFam" id="1.10.10.60:FF:000132">
    <property type="entry name" value="AraC family transcriptional regulator"/>
    <property type="match status" value="1"/>
</dbReference>
<dbReference type="InterPro" id="IPR009057">
    <property type="entry name" value="Homeodomain-like_sf"/>
</dbReference>
<dbReference type="Gene3D" id="2.60.120.10">
    <property type="entry name" value="Jelly Rolls"/>
    <property type="match status" value="1"/>
</dbReference>
<name>A0A6G4UEQ4_9ACTN</name>
<accession>A0A6G4UEQ4</accession>
<keyword evidence="1" id="KW-0678">Repressor</keyword>
<evidence type="ECO:0000256" key="3">
    <source>
        <dbReference type="ARBA" id="ARBA00023125"/>
    </source>
</evidence>
<dbReference type="RefSeq" id="WP_165245608.1">
    <property type="nucleotide sequence ID" value="NZ_JAAKZV010000406.1"/>
</dbReference>
<gene>
    <name evidence="9" type="ORF">G5C51_40200</name>
</gene>